<keyword evidence="2" id="KW-0472">Membrane</keyword>
<evidence type="ECO:0000256" key="2">
    <source>
        <dbReference type="SAM" id="Phobius"/>
    </source>
</evidence>
<dbReference type="Proteomes" id="UP000807371">
    <property type="component" value="Unassembled WGS sequence"/>
</dbReference>
<organism evidence="4 5">
    <name type="scientific">Streptomyces pactum</name>
    <dbReference type="NCBI Taxonomy" id="68249"/>
    <lineage>
        <taxon>Bacteria</taxon>
        <taxon>Bacillati</taxon>
        <taxon>Actinomycetota</taxon>
        <taxon>Actinomycetes</taxon>
        <taxon>Kitasatosporales</taxon>
        <taxon>Streptomycetaceae</taxon>
        <taxon>Streptomyces</taxon>
    </lineage>
</organism>
<feature type="compositionally biased region" description="Low complexity" evidence="1">
    <location>
        <begin position="125"/>
        <end position="141"/>
    </location>
</feature>
<dbReference type="EMBL" id="JACYXC010000001">
    <property type="protein sequence ID" value="MBH5334419.1"/>
    <property type="molecule type" value="Genomic_DNA"/>
</dbReference>
<sequence length="308" mass="31853">MPLPGAVPPPARCPLPGYGWPPGPPWQPARYSPLAIAALVTACLALFPLALALGIAALLTIPRNGERGRGMAIAAVAVASVEAVLIVTLVIIGVVAGDSDDSSGGPARERRTEQGAEQGAGAGRPGPAAGGTRARGPGRAAAGEDRPRPDARQVSLFDIEVGDCFDTSAGLPVSEEAVSEQTVGLLPCDTPHDAEAFGKFPVTGHVDYPGEETITRLAEEGCGKRDEEYPVDTDALPEEDVAIYFYFPEKSGWLLGDRDILCAYGLDEGKLRQPLGSGEPGSTAGHVTVRSQSDRVATQVAGRVGRGS</sequence>
<accession>A0ABS0NGU9</accession>
<gene>
    <name evidence="4" type="ORF">IHE55_06220</name>
</gene>
<feature type="compositionally biased region" description="Basic and acidic residues" evidence="1">
    <location>
        <begin position="142"/>
        <end position="151"/>
    </location>
</feature>
<evidence type="ECO:0000313" key="4">
    <source>
        <dbReference type="EMBL" id="MBH5334419.1"/>
    </source>
</evidence>
<dbReference type="InterPro" id="IPR026004">
    <property type="entry name" value="Septum_form"/>
</dbReference>
<feature type="region of interest" description="Disordered" evidence="1">
    <location>
        <begin position="99"/>
        <end position="151"/>
    </location>
</feature>
<reference evidence="4 5" key="1">
    <citation type="submission" date="2020-09" db="EMBL/GenBank/DDBJ databases">
        <title>Biosynthesis of the nuclear factor of activated T cells inhibitor NFAT-133 and its congeners in Streptomyces pactum.</title>
        <authorList>
            <person name="Zhou W."/>
            <person name="Posri P."/>
            <person name="Abugrain M.E."/>
            <person name="Weisberg A.J."/>
            <person name="Chang J.H."/>
            <person name="Mahmud T."/>
        </authorList>
    </citation>
    <scope>NUCLEOTIDE SEQUENCE [LARGE SCALE GENOMIC DNA]</scope>
    <source>
        <strain evidence="4 5">ATCC 27456</strain>
    </source>
</reference>
<protein>
    <submittedName>
        <fullName evidence="4">Septum formation family protein</fullName>
    </submittedName>
</protein>
<keyword evidence="5" id="KW-1185">Reference proteome</keyword>
<proteinExistence type="predicted"/>
<keyword evidence="2" id="KW-0812">Transmembrane</keyword>
<feature type="transmembrane region" description="Helical" evidence="2">
    <location>
        <begin position="71"/>
        <end position="96"/>
    </location>
</feature>
<feature type="region of interest" description="Disordered" evidence="1">
    <location>
        <begin position="272"/>
        <end position="308"/>
    </location>
</feature>
<name>A0ABS0NGU9_9ACTN</name>
<comment type="caution">
    <text evidence="4">The sequence shown here is derived from an EMBL/GenBank/DDBJ whole genome shotgun (WGS) entry which is preliminary data.</text>
</comment>
<evidence type="ECO:0000313" key="5">
    <source>
        <dbReference type="Proteomes" id="UP000807371"/>
    </source>
</evidence>
<feature type="transmembrane region" description="Helical" evidence="2">
    <location>
        <begin position="34"/>
        <end position="59"/>
    </location>
</feature>
<evidence type="ECO:0000259" key="3">
    <source>
        <dbReference type="Pfam" id="PF13845"/>
    </source>
</evidence>
<dbReference type="Pfam" id="PF13845">
    <property type="entry name" value="Septum_form"/>
    <property type="match status" value="1"/>
</dbReference>
<dbReference type="RefSeq" id="WP_197988121.1">
    <property type="nucleotide sequence ID" value="NZ_JACYXC010000001.1"/>
</dbReference>
<feature type="domain" description="Septum formation-related" evidence="3">
    <location>
        <begin position="181"/>
        <end position="262"/>
    </location>
</feature>
<evidence type="ECO:0000256" key="1">
    <source>
        <dbReference type="SAM" id="MobiDB-lite"/>
    </source>
</evidence>
<keyword evidence="2" id="KW-1133">Transmembrane helix</keyword>